<dbReference type="SMART" id="SM00256">
    <property type="entry name" value="FBOX"/>
    <property type="match status" value="1"/>
</dbReference>
<dbReference type="SUPFAM" id="SSF81383">
    <property type="entry name" value="F-box domain"/>
    <property type="match status" value="1"/>
</dbReference>
<accession>A0ABR2DSI2</accession>
<comment type="caution">
    <text evidence="2">The sequence shown here is derived from an EMBL/GenBank/DDBJ whole genome shotgun (WGS) entry which is preliminary data.</text>
</comment>
<name>A0ABR2DSI2_9ROSI</name>
<dbReference type="InterPro" id="IPR053781">
    <property type="entry name" value="F-box_AtFBL13-like"/>
</dbReference>
<dbReference type="PROSITE" id="PS50181">
    <property type="entry name" value="FBOX"/>
    <property type="match status" value="1"/>
</dbReference>
<dbReference type="Proteomes" id="UP001472677">
    <property type="component" value="Unassembled WGS sequence"/>
</dbReference>
<evidence type="ECO:0000259" key="1">
    <source>
        <dbReference type="PROSITE" id="PS50181"/>
    </source>
</evidence>
<proteinExistence type="predicted"/>
<dbReference type="InterPro" id="IPR001810">
    <property type="entry name" value="F-box_dom"/>
</dbReference>
<dbReference type="Pfam" id="PF00646">
    <property type="entry name" value="F-box"/>
    <property type="match status" value="1"/>
</dbReference>
<dbReference type="SUPFAM" id="SSF52058">
    <property type="entry name" value="L domain-like"/>
    <property type="match status" value="1"/>
</dbReference>
<sequence length="435" mass="49728">MAKQLKSAGDFHRINSLPDPILCHILSFLPIKDAVRTSVLSSRWRYLFASMTTLEFQYCLSSIRPRLRVENFKNFVDKILFFPIGATLECFRLYEKHSRGDDCASLLGWIRAALRRGVKEIDICYKTSPILPTVLFTSQSLVTLKLDIDDDMKVPCKVCLPNLKRLHLKNMRFADGDSIHRLISDCLALEDLVLDLPELPKNMSKLNIHSLSLKRLALDFLYMFTFFPLVFNYTFLINAPNLVYFKYAGPIAEGYCLSNVNSLEKADVEVYGLDDVNLESRATAAISNLLQGLCNVKSLHLTLEQPETLIRVPFEPVIGFHNLVELELKTHKEYCDWQGTWVIQFLWCAPNLQTLHLDLPVPLRGFKPLPEEVPPCLILHLKEIKIRGQGLSRRSGSSAKVAKHQKKWEMKETIRCCFNKGMVSDLLVADSEVRN</sequence>
<dbReference type="CDD" id="cd22160">
    <property type="entry name" value="F-box_AtFBL13-like"/>
    <property type="match status" value="1"/>
</dbReference>
<gene>
    <name evidence="2" type="ORF">V6N12_026530</name>
</gene>
<evidence type="ECO:0000313" key="2">
    <source>
        <dbReference type="EMBL" id="KAK8545705.1"/>
    </source>
</evidence>
<organism evidence="2 3">
    <name type="scientific">Hibiscus sabdariffa</name>
    <name type="common">roselle</name>
    <dbReference type="NCBI Taxonomy" id="183260"/>
    <lineage>
        <taxon>Eukaryota</taxon>
        <taxon>Viridiplantae</taxon>
        <taxon>Streptophyta</taxon>
        <taxon>Embryophyta</taxon>
        <taxon>Tracheophyta</taxon>
        <taxon>Spermatophyta</taxon>
        <taxon>Magnoliopsida</taxon>
        <taxon>eudicotyledons</taxon>
        <taxon>Gunneridae</taxon>
        <taxon>Pentapetalae</taxon>
        <taxon>rosids</taxon>
        <taxon>malvids</taxon>
        <taxon>Malvales</taxon>
        <taxon>Malvaceae</taxon>
        <taxon>Malvoideae</taxon>
        <taxon>Hibiscus</taxon>
    </lineage>
</organism>
<feature type="domain" description="F-box" evidence="1">
    <location>
        <begin position="11"/>
        <end position="59"/>
    </location>
</feature>
<dbReference type="InterPro" id="IPR036047">
    <property type="entry name" value="F-box-like_dom_sf"/>
</dbReference>
<dbReference type="Gene3D" id="1.20.1280.50">
    <property type="match status" value="1"/>
</dbReference>
<dbReference type="EMBL" id="JBBPBM010000023">
    <property type="protein sequence ID" value="KAK8545705.1"/>
    <property type="molecule type" value="Genomic_DNA"/>
</dbReference>
<dbReference type="Gene3D" id="3.80.10.10">
    <property type="entry name" value="Ribonuclease Inhibitor"/>
    <property type="match status" value="1"/>
</dbReference>
<reference evidence="2 3" key="1">
    <citation type="journal article" date="2024" name="G3 (Bethesda)">
        <title>Genome assembly of Hibiscus sabdariffa L. provides insights into metabolisms of medicinal natural products.</title>
        <authorList>
            <person name="Kim T."/>
        </authorList>
    </citation>
    <scope>NUCLEOTIDE SEQUENCE [LARGE SCALE GENOMIC DNA]</scope>
    <source>
        <strain evidence="2">TK-2024</strain>
        <tissue evidence="2">Old leaves</tissue>
    </source>
</reference>
<dbReference type="PANTHER" id="PTHR31900:SF27">
    <property type="entry name" value="FBD DOMAIN-CONTAINING PROTEIN"/>
    <property type="match status" value="1"/>
</dbReference>
<dbReference type="InterPro" id="IPR050232">
    <property type="entry name" value="FBL13/AtMIF1-like"/>
</dbReference>
<dbReference type="Pfam" id="PF24758">
    <property type="entry name" value="LRR_At5g56370"/>
    <property type="match status" value="1"/>
</dbReference>
<protein>
    <recommendedName>
        <fullName evidence="1">F-box domain-containing protein</fullName>
    </recommendedName>
</protein>
<evidence type="ECO:0000313" key="3">
    <source>
        <dbReference type="Proteomes" id="UP001472677"/>
    </source>
</evidence>
<dbReference type="PANTHER" id="PTHR31900">
    <property type="entry name" value="F-BOX/RNI SUPERFAMILY PROTEIN-RELATED"/>
    <property type="match status" value="1"/>
</dbReference>
<keyword evidence="3" id="KW-1185">Reference proteome</keyword>
<dbReference type="InterPro" id="IPR055411">
    <property type="entry name" value="LRR_FXL15/At3g58940/PEG3-like"/>
</dbReference>
<dbReference type="InterPro" id="IPR032675">
    <property type="entry name" value="LRR_dom_sf"/>
</dbReference>